<dbReference type="RefSeq" id="WP_390222177.1">
    <property type="nucleotide sequence ID" value="NZ_JBHTAA010000001.1"/>
</dbReference>
<organism evidence="1 2">
    <name type="scientific">Haloferax namakaokahaiae</name>
    <dbReference type="NCBI Taxonomy" id="1748331"/>
    <lineage>
        <taxon>Archaea</taxon>
        <taxon>Methanobacteriati</taxon>
        <taxon>Methanobacteriota</taxon>
        <taxon>Stenosarchaea group</taxon>
        <taxon>Halobacteria</taxon>
        <taxon>Halobacteriales</taxon>
        <taxon>Haloferacaceae</taxon>
        <taxon>Haloferax</taxon>
    </lineage>
</organism>
<dbReference type="AlphaFoldDB" id="A0ABD5ZCH7"/>
<keyword evidence="2" id="KW-1185">Reference proteome</keyword>
<dbReference type="Proteomes" id="UP001596481">
    <property type="component" value="Unassembled WGS sequence"/>
</dbReference>
<dbReference type="EMBL" id="JBHTAA010000001">
    <property type="protein sequence ID" value="MFC7202891.1"/>
    <property type="molecule type" value="Genomic_DNA"/>
</dbReference>
<gene>
    <name evidence="1" type="ORF">ACFQJC_05150</name>
</gene>
<evidence type="ECO:0000313" key="1">
    <source>
        <dbReference type="EMBL" id="MFC7202891.1"/>
    </source>
</evidence>
<evidence type="ECO:0000313" key="2">
    <source>
        <dbReference type="Proteomes" id="UP001596481"/>
    </source>
</evidence>
<comment type="caution">
    <text evidence="1">The sequence shown here is derived from an EMBL/GenBank/DDBJ whole genome shotgun (WGS) entry which is preliminary data.</text>
</comment>
<sequence length="57" mass="6613">MAEDLHDELDAFARDVERAILEFDDAIDRHSQVRQRAHTPVFRSGPGEVEDVQDLFF</sequence>
<protein>
    <submittedName>
        <fullName evidence="1">Uncharacterized protein</fullName>
    </submittedName>
</protein>
<name>A0ABD5ZCH7_9EURY</name>
<reference evidence="1 2" key="1">
    <citation type="journal article" date="2019" name="Int. J. Syst. Evol. Microbiol.">
        <title>The Global Catalogue of Microorganisms (GCM) 10K type strain sequencing project: providing services to taxonomists for standard genome sequencing and annotation.</title>
        <authorList>
            <consortium name="The Broad Institute Genomics Platform"/>
            <consortium name="The Broad Institute Genome Sequencing Center for Infectious Disease"/>
            <person name="Wu L."/>
            <person name="Ma J."/>
        </authorList>
    </citation>
    <scope>NUCLEOTIDE SEQUENCE [LARGE SCALE GENOMIC DNA]</scope>
    <source>
        <strain evidence="1 2">DSM 29988</strain>
    </source>
</reference>
<proteinExistence type="predicted"/>
<accession>A0ABD5ZCH7</accession>